<evidence type="ECO:0000259" key="3">
    <source>
        <dbReference type="Pfam" id="PF00144"/>
    </source>
</evidence>
<dbReference type="OrthoDB" id="428260at2759"/>
<dbReference type="AlphaFoldDB" id="A0A8H5F4N9"/>
<dbReference type="PANTHER" id="PTHR22935:SF95">
    <property type="entry name" value="BETA-LACTAMASE-LIKE 1-RELATED"/>
    <property type="match status" value="1"/>
</dbReference>
<comment type="similarity">
    <text evidence="1">Belongs to the beta-lactamase family.</text>
</comment>
<dbReference type="Proteomes" id="UP000541558">
    <property type="component" value="Unassembled WGS sequence"/>
</dbReference>
<accession>A0A8H5F4N9</accession>
<sequence>MASGRKSIIAVCLFLIFVLVLSSSLASTPRTSSHSNNVSDTIKAIFSLLLPSGFFNSGTLYPESRYPPGTPGRWPPTACPFPLPNLLTHNPVERDGGSNVAIREALSSLNEYLAARTSATDIDSLAIAVVTPAGTIFDRGYGVLKANDTGAKQHLVDKHSIYRIASITKMFTVFETLLLRERGVLDFDDPVEKYIPEFKPPSASRGWSEHLRDREHGKEEHVRRLGRDSPRVSLRQLASHTGGLGRDFPRRDIGKWPITKDWPTISPERNTTFENVLGTIKDTPLLSVPYSYPIYSNVGFDLLGLANVAANLQSAKENGADLAEEPKTHKELVKRDIFDVFGLNSSFYRLPEDKYLKDHIAVPAKDFEWTNTVLGDLDDAAGGQYSSLSDLAKLMQVFLSPNPPSKEHSYLPALLREWLRPLHIWSEGLQAVGAPWEIEYLPSNLDYGRRPGPSPPPVPYPPPSTPRRVPIYSKSGNLPGYHSLFALNPEFGFGVVVLVTGTYSNTHEFIFQALTRLQPAFQKALEAQVQEQYVGQWELAEGDDGAGNLAIVSLLDSQLFLTHLIVDGIDVLRVMQEANDEFQSDPVPPGVPRRPLSRPVALWSTGRLHEFRMVIGRPSLNDARFIGCFPYWVSIDPGLTARGASLDLVYWEDGELVYPSAGVRFKKKTGRW</sequence>
<dbReference type="SUPFAM" id="SSF56601">
    <property type="entry name" value="beta-lactamase/transpeptidase-like"/>
    <property type="match status" value="1"/>
</dbReference>
<dbReference type="Gene3D" id="3.40.710.10">
    <property type="entry name" value="DD-peptidase/beta-lactamase superfamily"/>
    <property type="match status" value="1"/>
</dbReference>
<protein>
    <recommendedName>
        <fullName evidence="3">Beta-lactamase-related domain-containing protein</fullName>
    </recommendedName>
</protein>
<proteinExistence type="inferred from homology"/>
<feature type="signal peptide" evidence="2">
    <location>
        <begin position="1"/>
        <end position="26"/>
    </location>
</feature>
<evidence type="ECO:0000256" key="2">
    <source>
        <dbReference type="SAM" id="SignalP"/>
    </source>
</evidence>
<name>A0A8H5F4N9_9AGAR</name>
<dbReference type="InterPro" id="IPR051478">
    <property type="entry name" value="Beta-lactamase-like_AB/R"/>
</dbReference>
<gene>
    <name evidence="4" type="ORF">D9611_005676</name>
</gene>
<dbReference type="Pfam" id="PF00144">
    <property type="entry name" value="Beta-lactamase"/>
    <property type="match status" value="1"/>
</dbReference>
<keyword evidence="5" id="KW-1185">Reference proteome</keyword>
<keyword evidence="2" id="KW-0732">Signal</keyword>
<organism evidence="4 5">
    <name type="scientific">Ephemerocybe angulata</name>
    <dbReference type="NCBI Taxonomy" id="980116"/>
    <lineage>
        <taxon>Eukaryota</taxon>
        <taxon>Fungi</taxon>
        <taxon>Dikarya</taxon>
        <taxon>Basidiomycota</taxon>
        <taxon>Agaricomycotina</taxon>
        <taxon>Agaricomycetes</taxon>
        <taxon>Agaricomycetidae</taxon>
        <taxon>Agaricales</taxon>
        <taxon>Agaricineae</taxon>
        <taxon>Psathyrellaceae</taxon>
        <taxon>Ephemerocybe</taxon>
    </lineage>
</organism>
<reference evidence="4 5" key="1">
    <citation type="journal article" date="2020" name="ISME J.">
        <title>Uncovering the hidden diversity of litter-decomposition mechanisms in mushroom-forming fungi.</title>
        <authorList>
            <person name="Floudas D."/>
            <person name="Bentzer J."/>
            <person name="Ahren D."/>
            <person name="Johansson T."/>
            <person name="Persson P."/>
            <person name="Tunlid A."/>
        </authorList>
    </citation>
    <scope>NUCLEOTIDE SEQUENCE [LARGE SCALE GENOMIC DNA]</scope>
    <source>
        <strain evidence="4 5">CBS 175.51</strain>
    </source>
</reference>
<dbReference type="InterPro" id="IPR012338">
    <property type="entry name" value="Beta-lactam/transpept-like"/>
</dbReference>
<feature type="chain" id="PRO_5034508364" description="Beta-lactamase-related domain-containing protein" evidence="2">
    <location>
        <begin position="27"/>
        <end position="672"/>
    </location>
</feature>
<dbReference type="InterPro" id="IPR001466">
    <property type="entry name" value="Beta-lactam-related"/>
</dbReference>
<evidence type="ECO:0000313" key="5">
    <source>
        <dbReference type="Proteomes" id="UP000541558"/>
    </source>
</evidence>
<dbReference type="EMBL" id="JAACJK010000166">
    <property type="protein sequence ID" value="KAF5323564.1"/>
    <property type="molecule type" value="Genomic_DNA"/>
</dbReference>
<dbReference type="PANTHER" id="PTHR22935">
    <property type="entry name" value="PENICILLIN-BINDING PROTEIN"/>
    <property type="match status" value="1"/>
</dbReference>
<evidence type="ECO:0000256" key="1">
    <source>
        <dbReference type="ARBA" id="ARBA00038473"/>
    </source>
</evidence>
<evidence type="ECO:0000313" key="4">
    <source>
        <dbReference type="EMBL" id="KAF5323564.1"/>
    </source>
</evidence>
<comment type="caution">
    <text evidence="4">The sequence shown here is derived from an EMBL/GenBank/DDBJ whole genome shotgun (WGS) entry which is preliminary data.</text>
</comment>
<feature type="domain" description="Beta-lactamase-related" evidence="3">
    <location>
        <begin position="114"/>
        <end position="506"/>
    </location>
</feature>